<sequence>MSFYFLLVKLTMNFKNITLSLIFLSINLQITTNQQIAQSQTPPPVNTFLCPAQLNSSIPAIINNPLFRRVRWGILIQDISSQQTLYSQDAEKFFIPASNTKLLTTAAALKELGSQFRFRTSIYQEQDGAVRIVGRGDPSLTEAKLKLLAQQLKQKGITAIKNLILDDSYIQGDIVNPTWQWEDVQSDYGAPVSSFILNENTFSFHIAPQNIGQPPTITGKDNDEIQQWDIINQAITVPRNQETSIEINRDLSGKTLRIRGQIAANSQPYVATLPVIEPNQYFLRRFLTILASEQITVDKTSISSSENYQNEIAFIESPPLSELLKETNVNSNNLYAESLLKALAIKKTKQQNLNSADVGLEVLKNSLNQLGITPDSYLLADGSGLSRRNLISPEALVKTLQAIAKTPEASIYRVSLPISGKNGTLKQRFRNTSAEGIVQAKTGTLRGAVSLSGYVNPPQYEPLVFSIIVNQSDQPSPVLRTAIDEIVILLTQLKKC</sequence>
<dbReference type="Pfam" id="PF02113">
    <property type="entry name" value="Peptidase_S13"/>
    <property type="match status" value="1"/>
</dbReference>
<organism evidence="3 4">
    <name type="scientific">Richelia sinica FACHB-800</name>
    <dbReference type="NCBI Taxonomy" id="1357546"/>
    <lineage>
        <taxon>Bacteria</taxon>
        <taxon>Bacillati</taxon>
        <taxon>Cyanobacteriota</taxon>
        <taxon>Cyanophyceae</taxon>
        <taxon>Nostocales</taxon>
        <taxon>Nostocaceae</taxon>
        <taxon>Richelia</taxon>
    </lineage>
</organism>
<proteinExistence type="inferred from homology"/>
<dbReference type="GO" id="GO:0000270">
    <property type="term" value="P:peptidoglycan metabolic process"/>
    <property type="evidence" value="ECO:0007669"/>
    <property type="project" value="TreeGrafter"/>
</dbReference>
<evidence type="ECO:0008006" key="5">
    <source>
        <dbReference type="Google" id="ProtNLM"/>
    </source>
</evidence>
<dbReference type="InterPro" id="IPR000667">
    <property type="entry name" value="Peptidase_S13"/>
</dbReference>
<accession>A0A975T6T6</accession>
<dbReference type="InterPro" id="IPR012338">
    <property type="entry name" value="Beta-lactam/transpept-like"/>
</dbReference>
<evidence type="ECO:0000313" key="3">
    <source>
        <dbReference type="EMBL" id="QXE23194.1"/>
    </source>
</evidence>
<dbReference type="SUPFAM" id="SSF56601">
    <property type="entry name" value="beta-lactamase/transpeptidase-like"/>
    <property type="match status" value="1"/>
</dbReference>
<dbReference type="PANTHER" id="PTHR30023">
    <property type="entry name" value="D-ALANYL-D-ALANINE CARBOXYPEPTIDASE"/>
    <property type="match status" value="1"/>
</dbReference>
<keyword evidence="4" id="KW-1185">Reference proteome</keyword>
<dbReference type="GO" id="GO:0006508">
    <property type="term" value="P:proteolysis"/>
    <property type="evidence" value="ECO:0007669"/>
    <property type="project" value="InterPro"/>
</dbReference>
<gene>
    <name evidence="3" type="ORF">B6N60_01883</name>
</gene>
<dbReference type="NCBIfam" id="TIGR00666">
    <property type="entry name" value="PBP4"/>
    <property type="match status" value="1"/>
</dbReference>
<dbReference type="Gene3D" id="3.40.710.10">
    <property type="entry name" value="DD-peptidase/beta-lactamase superfamily"/>
    <property type="match status" value="2"/>
</dbReference>
<dbReference type="AlphaFoldDB" id="A0A975T6T6"/>
<keyword evidence="2" id="KW-0378">Hydrolase</keyword>
<dbReference type="Gene3D" id="3.50.80.20">
    <property type="entry name" value="D-Ala-D-Ala carboxypeptidase C, peptidase S13"/>
    <property type="match status" value="1"/>
</dbReference>
<reference evidence="3" key="1">
    <citation type="submission" date="2017-04" db="EMBL/GenBank/DDBJ databases">
        <title>Genome deletions in a multicellular cyanobacterial endosymbiont for morphological adaptation in marine diatoms.</title>
        <authorList>
            <person name="Wang Y."/>
            <person name="Gao H."/>
            <person name="Li R."/>
            <person name="Xu X."/>
        </authorList>
    </citation>
    <scope>NUCLEOTIDE SEQUENCE</scope>
    <source>
        <strain evidence="3">FACHB 800</strain>
    </source>
</reference>
<dbReference type="PANTHER" id="PTHR30023:SF0">
    <property type="entry name" value="PENICILLIN-SENSITIVE CARBOXYPEPTIDASE A"/>
    <property type="match status" value="1"/>
</dbReference>
<dbReference type="GO" id="GO:0004185">
    <property type="term" value="F:serine-type carboxypeptidase activity"/>
    <property type="evidence" value="ECO:0007669"/>
    <property type="project" value="InterPro"/>
</dbReference>
<protein>
    <recommendedName>
        <fullName evidence="5">D-alanyl-D-alanine carboxypeptidase/D-alanyl-D-alanine-endopeptidase</fullName>
    </recommendedName>
</protein>
<name>A0A975T6T6_9NOST</name>
<evidence type="ECO:0000313" key="4">
    <source>
        <dbReference type="Proteomes" id="UP000683511"/>
    </source>
</evidence>
<evidence type="ECO:0000256" key="2">
    <source>
        <dbReference type="ARBA" id="ARBA00022801"/>
    </source>
</evidence>
<dbReference type="EMBL" id="CP021056">
    <property type="protein sequence ID" value="QXE23194.1"/>
    <property type="molecule type" value="Genomic_DNA"/>
</dbReference>
<dbReference type="PRINTS" id="PR00922">
    <property type="entry name" value="DADACBPTASE3"/>
</dbReference>
<dbReference type="KEGG" id="rsin:B6N60_01883"/>
<dbReference type="Proteomes" id="UP000683511">
    <property type="component" value="Chromosome"/>
</dbReference>
<evidence type="ECO:0000256" key="1">
    <source>
        <dbReference type="ARBA" id="ARBA00006096"/>
    </source>
</evidence>
<comment type="similarity">
    <text evidence="1">Belongs to the peptidase S13 family.</text>
</comment>